<dbReference type="EMBL" id="BONX01000010">
    <property type="protein sequence ID" value="GIG95507.1"/>
    <property type="molecule type" value="Genomic_DNA"/>
</dbReference>
<evidence type="ECO:0000256" key="1">
    <source>
        <dbReference type="SAM" id="MobiDB-lite"/>
    </source>
</evidence>
<feature type="transmembrane region" description="Helical" evidence="2">
    <location>
        <begin position="123"/>
        <end position="148"/>
    </location>
</feature>
<evidence type="ECO:0000313" key="3">
    <source>
        <dbReference type="EMBL" id="GIG95507.1"/>
    </source>
</evidence>
<dbReference type="Gene3D" id="1.20.120.1760">
    <property type="match status" value="1"/>
</dbReference>
<feature type="transmembrane region" description="Helical" evidence="2">
    <location>
        <begin position="81"/>
        <end position="103"/>
    </location>
</feature>
<proteinExistence type="predicted"/>
<name>A0ABQ4EM86_9ACTN</name>
<dbReference type="Pfam" id="PF01066">
    <property type="entry name" value="CDP-OH_P_transf"/>
    <property type="match status" value="1"/>
</dbReference>
<feature type="transmembrane region" description="Helical" evidence="2">
    <location>
        <begin position="176"/>
        <end position="193"/>
    </location>
</feature>
<organism evidence="3 4">
    <name type="scientific">Plantactinospora mayteni</name>
    <dbReference type="NCBI Taxonomy" id="566021"/>
    <lineage>
        <taxon>Bacteria</taxon>
        <taxon>Bacillati</taxon>
        <taxon>Actinomycetota</taxon>
        <taxon>Actinomycetes</taxon>
        <taxon>Micromonosporales</taxon>
        <taxon>Micromonosporaceae</taxon>
        <taxon>Plantactinospora</taxon>
    </lineage>
</organism>
<comment type="caution">
    <text evidence="3">The sequence shown here is derived from an EMBL/GenBank/DDBJ whole genome shotgun (WGS) entry which is preliminary data.</text>
</comment>
<keyword evidence="4" id="KW-1185">Reference proteome</keyword>
<keyword evidence="2" id="KW-0472">Membrane</keyword>
<feature type="compositionally biased region" description="Basic and acidic residues" evidence="1">
    <location>
        <begin position="275"/>
        <end position="296"/>
    </location>
</feature>
<feature type="transmembrane region" description="Helical" evidence="2">
    <location>
        <begin position="199"/>
        <end position="220"/>
    </location>
</feature>
<protein>
    <recommendedName>
        <fullName evidence="5">CDP-alcohol phosphatidyltransferase</fullName>
    </recommendedName>
</protein>
<sequence length="296" mass="31066">MGKRLTWDEYANKWARLHGGFDPRMATTSVRRWLRMSYALGCFLARLHVPPTAVTVLGVLLCIGVPVAVSQSRPGPVGPFLAAGFVLLSAVADSIDGAVAVVTGRTTRLGYVYDSLADRVGEVLWLIAFWLVGAPGVLVVAAGALSWLHEYTRARSVSAGMKEIGTVTVGERPSRVSVAVVGLLIAGVAHLIMPELAAGTITVATAIWVLLGFFGMVQLLSAVRRSLDTGNEPAGRGASGSAPAGRPSADGGRPVGPESSGRQSIAEEPTSNDPPGKELARREPTAVELSRREPPE</sequence>
<dbReference type="InterPro" id="IPR000462">
    <property type="entry name" value="CDP-OH_P_trans"/>
</dbReference>
<feature type="transmembrane region" description="Helical" evidence="2">
    <location>
        <begin position="49"/>
        <end position="69"/>
    </location>
</feature>
<reference evidence="3 4" key="1">
    <citation type="submission" date="2021-01" db="EMBL/GenBank/DDBJ databases">
        <title>Whole genome shotgun sequence of Plantactinospora mayteni NBRC 109088.</title>
        <authorList>
            <person name="Komaki H."/>
            <person name="Tamura T."/>
        </authorList>
    </citation>
    <scope>NUCLEOTIDE SEQUENCE [LARGE SCALE GENOMIC DNA]</scope>
    <source>
        <strain evidence="3 4">NBRC 109088</strain>
    </source>
</reference>
<gene>
    <name evidence="3" type="ORF">Pma05_20800</name>
</gene>
<dbReference type="InterPro" id="IPR043130">
    <property type="entry name" value="CDP-OH_PTrfase_TM_dom"/>
</dbReference>
<feature type="region of interest" description="Disordered" evidence="1">
    <location>
        <begin position="229"/>
        <end position="296"/>
    </location>
</feature>
<dbReference type="Proteomes" id="UP000621500">
    <property type="component" value="Unassembled WGS sequence"/>
</dbReference>
<evidence type="ECO:0000313" key="4">
    <source>
        <dbReference type="Proteomes" id="UP000621500"/>
    </source>
</evidence>
<evidence type="ECO:0008006" key="5">
    <source>
        <dbReference type="Google" id="ProtNLM"/>
    </source>
</evidence>
<evidence type="ECO:0000256" key="2">
    <source>
        <dbReference type="SAM" id="Phobius"/>
    </source>
</evidence>
<keyword evidence="2" id="KW-1133">Transmembrane helix</keyword>
<keyword evidence="2" id="KW-0812">Transmembrane</keyword>
<feature type="compositionally biased region" description="Low complexity" evidence="1">
    <location>
        <begin position="233"/>
        <end position="252"/>
    </location>
</feature>
<accession>A0ABQ4EM86</accession>